<evidence type="ECO:0000256" key="2">
    <source>
        <dbReference type="SAM" id="Phobius"/>
    </source>
</evidence>
<keyword evidence="2" id="KW-0472">Membrane</keyword>
<keyword evidence="2" id="KW-1133">Transmembrane helix</keyword>
<reference evidence="3" key="1">
    <citation type="journal article" date="2018" name="Nat. Med.">
        <title>Expanded skin virome in DOCK8-deficient patients.</title>
        <authorList>
            <consortium name="NISC Comparative Sequencing Program"/>
            <person name="Tirosh O."/>
            <person name="Conlan S."/>
            <person name="Deming C."/>
            <person name="Lee-Lin S.Q."/>
            <person name="Huang X."/>
            <person name="Su H.C."/>
            <person name="Freeman A.F."/>
            <person name="Segre J.A."/>
            <person name="Kong H.H."/>
        </authorList>
    </citation>
    <scope>NUCLEOTIDE SEQUENCE</scope>
    <source>
        <strain evidence="3">HPV-mSK_100</strain>
    </source>
</reference>
<proteinExistence type="predicted"/>
<organism evidence="3">
    <name type="scientific">Human papillomavirus</name>
    <dbReference type="NCBI Taxonomy" id="10566"/>
    <lineage>
        <taxon>Viruses</taxon>
        <taxon>Monodnaviria</taxon>
        <taxon>Shotokuvirae</taxon>
        <taxon>Cossaviricota</taxon>
        <taxon>Papovaviricetes</taxon>
        <taxon>Zurhausenvirales</taxon>
        <taxon>Papillomaviridae</taxon>
    </lineage>
</organism>
<evidence type="ECO:0000256" key="1">
    <source>
        <dbReference type="SAM" id="MobiDB-lite"/>
    </source>
</evidence>
<protein>
    <submittedName>
        <fullName evidence="3">E4 protein</fullName>
    </submittedName>
</protein>
<name>A0A385PIY4_9PAPI</name>
<feature type="region of interest" description="Disordered" evidence="1">
    <location>
        <begin position="91"/>
        <end position="151"/>
    </location>
</feature>
<feature type="transmembrane region" description="Helical" evidence="2">
    <location>
        <begin position="32"/>
        <end position="51"/>
    </location>
</feature>
<keyword evidence="2" id="KW-0812">Transmembrane</keyword>
<evidence type="ECO:0000313" key="3">
    <source>
        <dbReference type="EMBL" id="AYA93947.1"/>
    </source>
</evidence>
<accession>A0A385PIY4</accession>
<feature type="transmembrane region" description="Helical" evidence="2">
    <location>
        <begin position="71"/>
        <end position="88"/>
    </location>
</feature>
<dbReference type="EMBL" id="MH777243">
    <property type="protein sequence ID" value="AYA93947.1"/>
    <property type="molecule type" value="Genomic_DNA"/>
</dbReference>
<sequence>MMTKTMLFLTQTGQKFIIKMEKISGTKQKERLIMMVYIILNRTVVKVILFYSLKMPADLVKQISGVCTLKMNTFIFLLIVLLGGLVVPQNHRSLTPSRTPPGTPRLSRRLTDENRYKQRRGALGLPNHSQRSDEDEEEKENQQPTNDNEELVEDLVSRLLRQWGQAVDQLLDQISQDLQGFKKRLGIRP</sequence>